<dbReference type="RefSeq" id="WP_013461118.1">
    <property type="nucleotide sequence ID" value="NC_014762.1"/>
</dbReference>
<dbReference type="Gene3D" id="2.40.50.100">
    <property type="match status" value="1"/>
</dbReference>
<dbReference type="InterPro" id="IPR051909">
    <property type="entry name" value="MFP_Cation_Efflux"/>
</dbReference>
<dbReference type="PANTHER" id="PTHR30097">
    <property type="entry name" value="CATION EFFLUX SYSTEM PROTEIN CUSB"/>
    <property type="match status" value="1"/>
</dbReference>
<dbReference type="HOGENOM" id="CLU_067775_0_0_7"/>
<evidence type="ECO:0000313" key="3">
    <source>
        <dbReference type="EMBL" id="ADR34921.1"/>
    </source>
</evidence>
<dbReference type="KEGG" id="sku:Sulku_2261"/>
<dbReference type="STRING" id="709032.Sulku_2261"/>
<keyword evidence="1" id="KW-0813">Transport</keyword>
<dbReference type="Proteomes" id="UP000008721">
    <property type="component" value="Chromosome"/>
</dbReference>
<evidence type="ECO:0000256" key="1">
    <source>
        <dbReference type="ARBA" id="ARBA00022448"/>
    </source>
</evidence>
<sequence length="349" mass="37879">MKKSLLILLSATALMAQITMSEAQMKKMGITVEQVRMIKSEAMGPFIGTFDYSDKGSRSYTLSGEATVAELMKQTGDTVKKGEVICTIASSELLSSSYELSDLRNRLKLAQEYAQKDQALYKDGVISLRESQKSGIEVLSLKSKVSEIENRFIFSGADIQPKNGMMFTIRARQNGILAHAPLKAGEKIDPFVPYLKIASANALSAFIKIPPKMIGSIRKGALVMDKTGAEAGKITAVSSSVDVMNNSATAIAVLNVNSNNRAGTSDEFYIASTQTDKWILIPRSAVTKYKKNDICFVQTPTGFKPQTIQIQKIYKNYIAVKPEGLDTTTKVASDGIITLKGALSGLGFE</sequence>
<dbReference type="AlphaFoldDB" id="E4TX55"/>
<reference evidence="3 4" key="1">
    <citation type="journal article" date="2012" name="Stand. Genomic Sci.">
        <title>Complete genome sequence of the sulfur compounds oxidizing chemolithoautotroph Sulfuricurvum kujiense type strain (YK-1(T)).</title>
        <authorList>
            <person name="Han C."/>
            <person name="Kotsyurbenko O."/>
            <person name="Chertkov O."/>
            <person name="Held B."/>
            <person name="Lapidus A."/>
            <person name="Nolan M."/>
            <person name="Lucas S."/>
            <person name="Hammon N."/>
            <person name="Deshpande S."/>
            <person name="Cheng J.F."/>
            <person name="Tapia R."/>
            <person name="Goodwin L.A."/>
            <person name="Pitluck S."/>
            <person name="Liolios K."/>
            <person name="Pagani I."/>
            <person name="Ivanova N."/>
            <person name="Mavromatis K."/>
            <person name="Mikhailova N."/>
            <person name="Pati A."/>
            <person name="Chen A."/>
            <person name="Palaniappan K."/>
            <person name="Land M."/>
            <person name="Hauser L."/>
            <person name="Chang Y.J."/>
            <person name="Jeffries C.D."/>
            <person name="Brambilla E.M."/>
            <person name="Rohde M."/>
            <person name="Spring S."/>
            <person name="Sikorski J."/>
            <person name="Goker M."/>
            <person name="Woyke T."/>
            <person name="Bristow J."/>
            <person name="Eisen J.A."/>
            <person name="Markowitz V."/>
            <person name="Hugenholtz P."/>
            <person name="Kyrpides N.C."/>
            <person name="Klenk H.P."/>
            <person name="Detter J.C."/>
        </authorList>
    </citation>
    <scope>NUCLEOTIDE SEQUENCE [LARGE SCALE GENOMIC DNA]</scope>
    <source>
        <strain evidence="4">ATCC BAA-921 / DSM 16994 / JCM 11577 / YK-1</strain>
    </source>
</reference>
<dbReference type="eggNOG" id="COG0845">
    <property type="taxonomic scope" value="Bacteria"/>
</dbReference>
<dbReference type="OrthoDB" id="5327103at2"/>
<protein>
    <submittedName>
        <fullName evidence="3">Efflux transporter, RND family, MFP subunit</fullName>
    </submittedName>
</protein>
<accession>E4TX55</accession>
<feature type="chain" id="PRO_5003189837" evidence="2">
    <location>
        <begin position="24"/>
        <end position="349"/>
    </location>
</feature>
<feature type="signal peptide" evidence="2">
    <location>
        <begin position="1"/>
        <end position="23"/>
    </location>
</feature>
<keyword evidence="2" id="KW-0732">Signal</keyword>
<evidence type="ECO:0000313" key="4">
    <source>
        <dbReference type="Proteomes" id="UP000008721"/>
    </source>
</evidence>
<gene>
    <name evidence="3" type="ordered locus">Sulku_2261</name>
</gene>
<keyword evidence="4" id="KW-1185">Reference proteome</keyword>
<evidence type="ECO:0000256" key="2">
    <source>
        <dbReference type="SAM" id="SignalP"/>
    </source>
</evidence>
<name>E4TX55_SULKY</name>
<dbReference type="EMBL" id="CP002355">
    <property type="protein sequence ID" value="ADR34921.1"/>
    <property type="molecule type" value="Genomic_DNA"/>
</dbReference>
<proteinExistence type="predicted"/>
<dbReference type="PANTHER" id="PTHR30097:SF16">
    <property type="entry name" value="CATION EFFLUX SYSTEM (CZCB-LIKE)"/>
    <property type="match status" value="1"/>
</dbReference>
<organism evidence="3 4">
    <name type="scientific">Sulfuricurvum kujiense (strain ATCC BAA-921 / DSM 16994 / JCM 11577 / YK-1)</name>
    <dbReference type="NCBI Taxonomy" id="709032"/>
    <lineage>
        <taxon>Bacteria</taxon>
        <taxon>Pseudomonadati</taxon>
        <taxon>Campylobacterota</taxon>
        <taxon>Epsilonproteobacteria</taxon>
        <taxon>Campylobacterales</taxon>
        <taxon>Sulfurimonadaceae</taxon>
        <taxon>Sulfuricurvum</taxon>
    </lineage>
</organism>